<keyword evidence="2" id="KW-1003">Cell membrane</keyword>
<evidence type="ECO:0000256" key="3">
    <source>
        <dbReference type="ARBA" id="ARBA00022692"/>
    </source>
</evidence>
<evidence type="ECO:0000313" key="8">
    <source>
        <dbReference type="EMBL" id="MFL4472135.1"/>
    </source>
</evidence>
<feature type="transmembrane region" description="Helical" evidence="6">
    <location>
        <begin position="43"/>
        <end position="70"/>
    </location>
</feature>
<evidence type="ECO:0000256" key="2">
    <source>
        <dbReference type="ARBA" id="ARBA00022475"/>
    </source>
</evidence>
<dbReference type="PANTHER" id="PTHR30287:SF2">
    <property type="entry name" value="BLL1001 PROTEIN"/>
    <property type="match status" value="1"/>
</dbReference>
<comment type="caution">
    <text evidence="8">The sequence shown here is derived from an EMBL/GenBank/DDBJ whole genome shotgun (WGS) entry which is preliminary data.</text>
</comment>
<dbReference type="InterPro" id="IPR038766">
    <property type="entry name" value="Membrane_comp_ABC_pdt"/>
</dbReference>
<evidence type="ECO:0000256" key="5">
    <source>
        <dbReference type="ARBA" id="ARBA00023136"/>
    </source>
</evidence>
<dbReference type="Proteomes" id="UP001627408">
    <property type="component" value="Unassembled WGS sequence"/>
</dbReference>
<evidence type="ECO:0000256" key="6">
    <source>
        <dbReference type="SAM" id="Phobius"/>
    </source>
</evidence>
<feature type="domain" description="ABC3 transporter permease C-terminal" evidence="7">
    <location>
        <begin position="317"/>
        <end position="435"/>
    </location>
</feature>
<feature type="transmembrane region" description="Helical" evidence="6">
    <location>
        <begin position="90"/>
        <end position="110"/>
    </location>
</feature>
<keyword evidence="3 6" id="KW-0812">Transmembrane</keyword>
<feature type="transmembrane region" description="Helical" evidence="6">
    <location>
        <begin position="406"/>
        <end position="425"/>
    </location>
</feature>
<dbReference type="RefSeq" id="WP_407594025.1">
    <property type="nucleotide sequence ID" value="NZ_JBHDIY010000002.1"/>
</dbReference>
<comment type="subcellular location">
    <subcellularLocation>
        <location evidence="1">Cell membrane</location>
        <topology evidence="1">Multi-pass membrane protein</topology>
    </subcellularLocation>
</comment>
<sequence>MASARPRAWVMSGAARFGVQAWAAIILLGLAAALTVFADGLILVFALLGCLLVGGALALPVLAARALAVFERRATRPLWQWFWADTRQQLPGLSLALMALLLAVSANVGVSTMVSSFRLTFVGFLDQRLAPELFIQVEDEGQSAALETFLRGEGIETLPLLSAPTQVQGRPARLYGVRVGPTYRDNWVFLGARADVWDRVQRSAAVIANEQLARRSDLWVGDRVEVAPDLTLPIAAVVGDYGNPEGQLVMSEDLFRTLYPDSYATQFGMRTKDAAALRQKIVQDVGVPDNAMIDQAAIKAMSLEVFEQTFTVTAALNVLTLGVAAFAILMSLLTLADLRVPQLAPVWAMGVTRRRLGLLELLRAVGLASLVFVFAIPLGLALAWILLTLVNVEAFGWQLPMFLFPLDYLTLGAYALIAVALAAAWPARRLIRTPPATLLKVFANER</sequence>
<keyword evidence="9" id="KW-1185">Reference proteome</keyword>
<evidence type="ECO:0000313" key="9">
    <source>
        <dbReference type="Proteomes" id="UP001627408"/>
    </source>
</evidence>
<reference evidence="8 9" key="1">
    <citation type="submission" date="2024-08" db="EMBL/GenBank/DDBJ databases">
        <title>Tateyamaria sp. nov., isolated from marine algae.</title>
        <authorList>
            <person name="Choi B.J."/>
            <person name="Kim J.M."/>
            <person name="Lee J.K."/>
            <person name="Choi D.G."/>
            <person name="Bayburt H."/>
            <person name="Baek J.H."/>
            <person name="Han D.M."/>
            <person name="Jeon C.O."/>
        </authorList>
    </citation>
    <scope>NUCLEOTIDE SEQUENCE [LARGE SCALE GENOMIC DNA]</scope>
    <source>
        <strain evidence="8 9">KMU-156</strain>
    </source>
</reference>
<protein>
    <submittedName>
        <fullName evidence="8">FtsX-like permease family protein</fullName>
    </submittedName>
</protein>
<keyword evidence="5 6" id="KW-0472">Membrane</keyword>
<dbReference type="EMBL" id="JBHDIY010000002">
    <property type="protein sequence ID" value="MFL4472135.1"/>
    <property type="molecule type" value="Genomic_DNA"/>
</dbReference>
<accession>A0ABW8UYA9</accession>
<name>A0ABW8UYA9_9RHOB</name>
<evidence type="ECO:0000256" key="1">
    <source>
        <dbReference type="ARBA" id="ARBA00004651"/>
    </source>
</evidence>
<feature type="transmembrane region" description="Helical" evidence="6">
    <location>
        <begin position="318"/>
        <end position="340"/>
    </location>
</feature>
<dbReference type="PANTHER" id="PTHR30287">
    <property type="entry name" value="MEMBRANE COMPONENT OF PREDICTED ABC SUPERFAMILY METABOLITE UPTAKE TRANSPORTER"/>
    <property type="match status" value="1"/>
</dbReference>
<gene>
    <name evidence="8" type="ORF">ACERZ8_20455</name>
</gene>
<dbReference type="InterPro" id="IPR003838">
    <property type="entry name" value="ABC3_permease_C"/>
</dbReference>
<evidence type="ECO:0000256" key="4">
    <source>
        <dbReference type="ARBA" id="ARBA00022989"/>
    </source>
</evidence>
<feature type="transmembrane region" description="Helical" evidence="6">
    <location>
        <begin position="361"/>
        <end position="386"/>
    </location>
</feature>
<dbReference type="Pfam" id="PF02687">
    <property type="entry name" value="FtsX"/>
    <property type="match status" value="1"/>
</dbReference>
<proteinExistence type="predicted"/>
<evidence type="ECO:0000259" key="7">
    <source>
        <dbReference type="Pfam" id="PF02687"/>
    </source>
</evidence>
<keyword evidence="4 6" id="KW-1133">Transmembrane helix</keyword>
<organism evidence="8 9">
    <name type="scientific">Tateyamaria armeniaca</name>
    <dbReference type="NCBI Taxonomy" id="2518930"/>
    <lineage>
        <taxon>Bacteria</taxon>
        <taxon>Pseudomonadati</taxon>
        <taxon>Pseudomonadota</taxon>
        <taxon>Alphaproteobacteria</taxon>
        <taxon>Rhodobacterales</taxon>
        <taxon>Roseobacteraceae</taxon>
        <taxon>Tateyamaria</taxon>
    </lineage>
</organism>